<dbReference type="Gene3D" id="1.10.287.130">
    <property type="match status" value="1"/>
</dbReference>
<dbReference type="PRINTS" id="PR00344">
    <property type="entry name" value="BCTRLSENSOR"/>
</dbReference>
<accession>A0ABP3TNJ9</accession>
<dbReference type="Pfam" id="PF12833">
    <property type="entry name" value="HTH_18"/>
    <property type="match status" value="1"/>
</dbReference>
<dbReference type="EMBL" id="BAAAGE010000001">
    <property type="protein sequence ID" value="GAA0713727.1"/>
    <property type="molecule type" value="Genomic_DNA"/>
</dbReference>
<dbReference type="PANTHER" id="PTHR43547">
    <property type="entry name" value="TWO-COMPONENT HISTIDINE KINASE"/>
    <property type="match status" value="1"/>
</dbReference>
<keyword evidence="13" id="KW-1185">Reference proteome</keyword>
<feature type="domain" description="Histidine kinase" evidence="10">
    <location>
        <begin position="898"/>
        <end position="1130"/>
    </location>
</feature>
<dbReference type="CDD" id="cd17574">
    <property type="entry name" value="REC_OmpR"/>
    <property type="match status" value="1"/>
</dbReference>
<dbReference type="InterPro" id="IPR036097">
    <property type="entry name" value="HisK_dim/P_sf"/>
</dbReference>
<evidence type="ECO:0000259" key="9">
    <source>
        <dbReference type="PROSITE" id="PS01124"/>
    </source>
</evidence>
<comment type="catalytic activity">
    <reaction evidence="1">
        <text>ATP + protein L-histidine = ADP + protein N-phospho-L-histidine.</text>
        <dbReference type="EC" id="2.7.13.3"/>
    </reaction>
</comment>
<dbReference type="SUPFAM" id="SSF55874">
    <property type="entry name" value="ATPase domain of HSP90 chaperone/DNA topoisomerase II/histidine kinase"/>
    <property type="match status" value="1"/>
</dbReference>
<evidence type="ECO:0000256" key="6">
    <source>
        <dbReference type="ARBA" id="ARBA00023163"/>
    </source>
</evidence>
<dbReference type="Gene3D" id="1.10.10.60">
    <property type="entry name" value="Homeodomain-like"/>
    <property type="match status" value="2"/>
</dbReference>
<evidence type="ECO:0000256" key="4">
    <source>
        <dbReference type="ARBA" id="ARBA00023015"/>
    </source>
</evidence>
<dbReference type="SMART" id="SM00342">
    <property type="entry name" value="HTH_ARAC"/>
    <property type="match status" value="1"/>
</dbReference>
<dbReference type="InterPro" id="IPR015943">
    <property type="entry name" value="WD40/YVTN_repeat-like_dom_sf"/>
</dbReference>
<dbReference type="SUPFAM" id="SSF63829">
    <property type="entry name" value="Calcium-dependent phosphotriesterase"/>
    <property type="match status" value="3"/>
</dbReference>
<evidence type="ECO:0000256" key="8">
    <source>
        <dbReference type="SAM" id="Coils"/>
    </source>
</evidence>
<evidence type="ECO:0000256" key="5">
    <source>
        <dbReference type="ARBA" id="ARBA00023125"/>
    </source>
</evidence>
<dbReference type="RefSeq" id="WP_343910351.1">
    <property type="nucleotide sequence ID" value="NZ_BAAAGE010000001.1"/>
</dbReference>
<proteinExistence type="predicted"/>
<dbReference type="InterPro" id="IPR013783">
    <property type="entry name" value="Ig-like_fold"/>
</dbReference>
<dbReference type="PROSITE" id="PS50110">
    <property type="entry name" value="RESPONSE_REGULATORY"/>
    <property type="match status" value="1"/>
</dbReference>
<dbReference type="InterPro" id="IPR011006">
    <property type="entry name" value="CheY-like_superfamily"/>
</dbReference>
<dbReference type="InterPro" id="IPR001789">
    <property type="entry name" value="Sig_transdc_resp-reg_receiver"/>
</dbReference>
<feature type="domain" description="HTH araC/xylS-type" evidence="9">
    <location>
        <begin position="1321"/>
        <end position="1420"/>
    </location>
</feature>
<feature type="modified residue" description="4-aspartylphosphate" evidence="7">
    <location>
        <position position="1222"/>
    </location>
</feature>
<keyword evidence="6" id="KW-0804">Transcription</keyword>
<organism evidence="12 13">
    <name type="scientific">Aquimarina litoralis</name>
    <dbReference type="NCBI Taxonomy" id="584605"/>
    <lineage>
        <taxon>Bacteria</taxon>
        <taxon>Pseudomonadati</taxon>
        <taxon>Bacteroidota</taxon>
        <taxon>Flavobacteriia</taxon>
        <taxon>Flavobacteriales</taxon>
        <taxon>Flavobacteriaceae</taxon>
        <taxon>Aquimarina</taxon>
    </lineage>
</organism>
<keyword evidence="8" id="KW-0175">Coiled coil</keyword>
<dbReference type="Pfam" id="PF00512">
    <property type="entry name" value="HisKA"/>
    <property type="match status" value="1"/>
</dbReference>
<evidence type="ECO:0000256" key="3">
    <source>
        <dbReference type="ARBA" id="ARBA00022553"/>
    </source>
</evidence>
<evidence type="ECO:0000256" key="2">
    <source>
        <dbReference type="ARBA" id="ARBA00012438"/>
    </source>
</evidence>
<dbReference type="SUPFAM" id="SSF46689">
    <property type="entry name" value="Homeodomain-like"/>
    <property type="match status" value="1"/>
</dbReference>
<dbReference type="Proteomes" id="UP001501758">
    <property type="component" value="Unassembled WGS sequence"/>
</dbReference>
<feature type="domain" description="Response regulatory" evidence="11">
    <location>
        <begin position="1174"/>
        <end position="1289"/>
    </location>
</feature>
<dbReference type="SMART" id="SM00388">
    <property type="entry name" value="HisKA"/>
    <property type="match status" value="1"/>
</dbReference>
<protein>
    <recommendedName>
        <fullName evidence="2">histidine kinase</fullName>
        <ecNumber evidence="2">2.7.13.3</ecNumber>
    </recommendedName>
</protein>
<feature type="coiled-coil region" evidence="8">
    <location>
        <begin position="867"/>
        <end position="894"/>
    </location>
</feature>
<dbReference type="CDD" id="cd00075">
    <property type="entry name" value="HATPase"/>
    <property type="match status" value="1"/>
</dbReference>
<dbReference type="SUPFAM" id="SSF52172">
    <property type="entry name" value="CheY-like"/>
    <property type="match status" value="1"/>
</dbReference>
<dbReference type="Gene3D" id="3.30.565.10">
    <property type="entry name" value="Histidine kinase-like ATPase, C-terminal domain"/>
    <property type="match status" value="1"/>
</dbReference>
<dbReference type="Pfam" id="PF07495">
    <property type="entry name" value="Y_Y_Y"/>
    <property type="match status" value="1"/>
</dbReference>
<dbReference type="PROSITE" id="PS01124">
    <property type="entry name" value="HTH_ARAC_FAMILY_2"/>
    <property type="match status" value="1"/>
</dbReference>
<dbReference type="InterPro" id="IPR003594">
    <property type="entry name" value="HATPase_dom"/>
</dbReference>
<dbReference type="InterPro" id="IPR009057">
    <property type="entry name" value="Homeodomain-like_sf"/>
</dbReference>
<dbReference type="InterPro" id="IPR004358">
    <property type="entry name" value="Sig_transdc_His_kin-like_C"/>
</dbReference>
<dbReference type="Pfam" id="PF07494">
    <property type="entry name" value="Reg_prop"/>
    <property type="match status" value="4"/>
</dbReference>
<dbReference type="InterPro" id="IPR003661">
    <property type="entry name" value="HisK_dim/P_dom"/>
</dbReference>
<dbReference type="Gene3D" id="3.40.50.2300">
    <property type="match status" value="1"/>
</dbReference>
<dbReference type="InterPro" id="IPR018062">
    <property type="entry name" value="HTH_AraC-typ_CS"/>
</dbReference>
<dbReference type="SMART" id="SM00448">
    <property type="entry name" value="REC"/>
    <property type="match status" value="1"/>
</dbReference>
<dbReference type="Gene3D" id="2.60.40.10">
    <property type="entry name" value="Immunoglobulins"/>
    <property type="match status" value="1"/>
</dbReference>
<dbReference type="PROSITE" id="PS00041">
    <property type="entry name" value="HTH_ARAC_FAMILY_1"/>
    <property type="match status" value="1"/>
</dbReference>
<dbReference type="PROSITE" id="PS50109">
    <property type="entry name" value="HIS_KIN"/>
    <property type="match status" value="1"/>
</dbReference>
<evidence type="ECO:0000259" key="10">
    <source>
        <dbReference type="PROSITE" id="PS50109"/>
    </source>
</evidence>
<comment type="caution">
    <text evidence="12">The sequence shown here is derived from an EMBL/GenBank/DDBJ whole genome shotgun (WGS) entry which is preliminary data.</text>
</comment>
<dbReference type="EC" id="2.7.13.3" evidence="2"/>
<dbReference type="InterPro" id="IPR005467">
    <property type="entry name" value="His_kinase_dom"/>
</dbReference>
<keyword evidence="5" id="KW-0238">DNA-binding</keyword>
<evidence type="ECO:0000313" key="13">
    <source>
        <dbReference type="Proteomes" id="UP001501758"/>
    </source>
</evidence>
<evidence type="ECO:0000313" key="12">
    <source>
        <dbReference type="EMBL" id="GAA0713727.1"/>
    </source>
</evidence>
<reference evidence="13" key="1">
    <citation type="journal article" date="2019" name="Int. J. Syst. Evol. Microbiol.">
        <title>The Global Catalogue of Microorganisms (GCM) 10K type strain sequencing project: providing services to taxonomists for standard genome sequencing and annotation.</title>
        <authorList>
            <consortium name="The Broad Institute Genomics Platform"/>
            <consortium name="The Broad Institute Genome Sequencing Center for Infectious Disease"/>
            <person name="Wu L."/>
            <person name="Ma J."/>
        </authorList>
    </citation>
    <scope>NUCLEOTIDE SEQUENCE [LARGE SCALE GENOMIC DNA]</scope>
    <source>
        <strain evidence="13">JCM 15974</strain>
    </source>
</reference>
<dbReference type="InterPro" id="IPR011123">
    <property type="entry name" value="Y_Y_Y"/>
</dbReference>
<dbReference type="Pfam" id="PF00072">
    <property type="entry name" value="Response_reg"/>
    <property type="match status" value="1"/>
</dbReference>
<dbReference type="InterPro" id="IPR018060">
    <property type="entry name" value="HTH_AraC"/>
</dbReference>
<name>A0ABP3TNJ9_9FLAO</name>
<dbReference type="Gene3D" id="2.130.10.10">
    <property type="entry name" value="YVTN repeat-like/Quinoprotein amine dehydrogenase"/>
    <property type="match status" value="2"/>
</dbReference>
<dbReference type="Pfam" id="PF02518">
    <property type="entry name" value="HATPase_c"/>
    <property type="match status" value="1"/>
</dbReference>
<evidence type="ECO:0000259" key="11">
    <source>
        <dbReference type="PROSITE" id="PS50110"/>
    </source>
</evidence>
<dbReference type="SUPFAM" id="SSF47384">
    <property type="entry name" value="Homodimeric domain of signal transducing histidine kinase"/>
    <property type="match status" value="1"/>
</dbReference>
<evidence type="ECO:0000256" key="7">
    <source>
        <dbReference type="PROSITE-ProRule" id="PRU00169"/>
    </source>
</evidence>
<dbReference type="InterPro" id="IPR036890">
    <property type="entry name" value="HATPase_C_sf"/>
</dbReference>
<dbReference type="SMART" id="SM00387">
    <property type="entry name" value="HATPase_c"/>
    <property type="match status" value="1"/>
</dbReference>
<dbReference type="PANTHER" id="PTHR43547:SF2">
    <property type="entry name" value="HYBRID SIGNAL TRANSDUCTION HISTIDINE KINASE C"/>
    <property type="match status" value="1"/>
</dbReference>
<evidence type="ECO:0000256" key="1">
    <source>
        <dbReference type="ARBA" id="ARBA00000085"/>
    </source>
</evidence>
<dbReference type="InterPro" id="IPR011110">
    <property type="entry name" value="Reg_prop"/>
</dbReference>
<dbReference type="CDD" id="cd00082">
    <property type="entry name" value="HisKA"/>
    <property type="match status" value="1"/>
</dbReference>
<keyword evidence="3 7" id="KW-0597">Phosphoprotein</keyword>
<keyword evidence="4" id="KW-0805">Transcription regulation</keyword>
<gene>
    <name evidence="12" type="ORF">GCM10009430_05900</name>
</gene>
<sequence>MKREHFLLDLGEQTKTSMGFDKEDATCYFKKLYQLEHINWIILNVLLFFSSVNYITAQEKSEHFDFVSVKDGVSKIAVPVINQDQNGFIWIGTAGAGIKRYDGIDYVSYKHNLKDTTSLRGSFIYCSYVDKKNRLWVGSENGLDLYDRERDHFIRIKILKQLRELQQASIAISSIVEDVEGNLFVGTFETGLIKLDPETKTVERIKNVNLDKGSLLDINDLKVDQRGNLYAATNYGLRKYDPVSNTLGLATFETENGKASIDIPLQKLLFANDDIWLGSISDGVYNIHRIHSNSFTIQNFLFSKKKILSMITNSDGTILIGTENDGLFHITDKGVIIKNYLFDKNNENSIRSNSIWSLYLDRNERIWLGYYNKGIAVYDKLYDKFKNIESLTSNPNSLESGSVTGIVQDASGLFWIGTDGGGIDVYNPKTQKFIHINKLNTKDYLNLTSYDIQTIFIDSKENVWAGSWSGGLFLLKKGTTRFINYTRENTNGDLSSNSIISFAEDKEGIIWIGTFFGGLMSYDPSTSKFVHHNSVGFTTYGIHTSDIRKVLVDSNNNLWIGATNGLYIANKKDDGRFSVRFLGGNMKNDNQNATNINHILSIFEASDGSVWFGTRGGGLCRYDPTKYSFTWYDELYGLEDENVSAIIEDQNNNIWTSGNTGIHKLDLKNRNITDYNINDGLLSNDFNFNAAFIDKQGTIYFGNYDGIDYFNPERIETNNSATELHLTDFKLFNKKVNLNDPESPLTKVISETDSISLSNEQSVFTIEYTGINYTRPEKNTYAYYLEGLADDSWNYVGNMRSATYTNLDPGDYTFNLKVANNDGQWSETPLQLYIKILPPWWKTNIALFSYILLFLLGIYILNKVTQNRIKEKQQIKYEREKRAKEEELNNKKLQFFTNISHEFRTPLTLIINPIEDILKNEKLNLPKEVTEKHLVIHKNTDRLYRLINELMDYRKLEVNKLNVKARKVDIIAFIRDIVSYFLIEASHKEITLDIQKEVNELTAWVDVGMLEKIVFNLLSNAFKVTPEGGKITVGIKKSGQLLLDNLDNNISNESFQISISDTGPGLKKEQVDKIFQRFYQVDNLNKWYYGGTGIGLEVVRSFVELHKGKIDVDSVVNKGTTFAVTLPLGKSHFKESEVVSGEEDSEVLLKTKFISHVHNQSLEEQIEEEQKSNRLLIVEDNTELRNYLKNELSNHYKVYEAKNGNEGLEIAKKEAPDIIITDVIMPEMDGFEFCSRIKKDIKTSHIPILMLTAKTMEDDKLKGIESGADVYLNKPFDMRVLKSYLTQMLTIRQILFNKYFGDISDAEINEHNTSLDKEFIQKVLNHIYENLSDPNLSVESLSSELHLSRSQFYRKIKTLTGQTANQFLRNIRLQKSKEILESGSTNVSEVCYKVGFSSPSYFTKCFKAQFGILPTEVSVNE</sequence>